<accession>A0A5S4FCQ6</accession>
<reference evidence="3 4" key="1">
    <citation type="submission" date="2019-05" db="EMBL/GenBank/DDBJ databases">
        <title>Draft genome sequence of Nonomuraea turkmeniaca DSM 43926.</title>
        <authorList>
            <person name="Saricaoglu S."/>
            <person name="Isik K."/>
        </authorList>
    </citation>
    <scope>NUCLEOTIDE SEQUENCE [LARGE SCALE GENOMIC DNA]</scope>
    <source>
        <strain evidence="3 4">DSM 43926</strain>
    </source>
</reference>
<dbReference type="AlphaFoldDB" id="A0A5S4FCQ6"/>
<dbReference type="Proteomes" id="UP000309128">
    <property type="component" value="Unassembled WGS sequence"/>
</dbReference>
<keyword evidence="4" id="KW-1185">Reference proteome</keyword>
<evidence type="ECO:0000313" key="3">
    <source>
        <dbReference type="EMBL" id="TMR15792.1"/>
    </source>
</evidence>
<dbReference type="Pfam" id="PF13340">
    <property type="entry name" value="DUF4096"/>
    <property type="match status" value="1"/>
</dbReference>
<proteinExistence type="predicted"/>
<organism evidence="3 4">
    <name type="scientific">Nonomuraea turkmeniaca</name>
    <dbReference type="NCBI Taxonomy" id="103838"/>
    <lineage>
        <taxon>Bacteria</taxon>
        <taxon>Bacillati</taxon>
        <taxon>Actinomycetota</taxon>
        <taxon>Actinomycetes</taxon>
        <taxon>Streptosporangiales</taxon>
        <taxon>Streptosporangiaceae</taxon>
        <taxon>Nonomuraea</taxon>
    </lineage>
</organism>
<gene>
    <name evidence="3" type="ORF">ETD86_26365</name>
</gene>
<comment type="caution">
    <text evidence="3">The sequence shown here is derived from an EMBL/GenBank/DDBJ whole genome shotgun (WGS) entry which is preliminary data.</text>
</comment>
<evidence type="ECO:0000313" key="4">
    <source>
        <dbReference type="Proteomes" id="UP000309128"/>
    </source>
</evidence>
<dbReference type="OrthoDB" id="4338165at2"/>
<dbReference type="EMBL" id="VCKY01000096">
    <property type="protein sequence ID" value="TMR15792.1"/>
    <property type="molecule type" value="Genomic_DNA"/>
</dbReference>
<sequence length="127" mass="13580">MWEVAVTLMPARRRRRQGGGRAATDARTVLGAVVSVLTSGCAWQHLPAPSMSACLPRTAGSSAGPGRTCGRACARPRWTIPGWPTGPGRSVTVRHLVFTNGNHQKRPGISSRVRRRGALDQSGMEKP</sequence>
<dbReference type="RefSeq" id="WP_138668853.1">
    <property type="nucleotide sequence ID" value="NZ_VCKY01000096.1"/>
</dbReference>
<feature type="region of interest" description="Disordered" evidence="1">
    <location>
        <begin position="101"/>
        <end position="127"/>
    </location>
</feature>
<dbReference type="InterPro" id="IPR025161">
    <property type="entry name" value="IS402-like_dom"/>
</dbReference>
<feature type="domain" description="Insertion element IS402-like" evidence="2">
    <location>
        <begin position="2"/>
        <end position="51"/>
    </location>
</feature>
<name>A0A5S4FCQ6_9ACTN</name>
<protein>
    <recommendedName>
        <fullName evidence="2">Insertion element IS402-like domain-containing protein</fullName>
    </recommendedName>
</protein>
<evidence type="ECO:0000259" key="2">
    <source>
        <dbReference type="Pfam" id="PF13340"/>
    </source>
</evidence>
<evidence type="ECO:0000256" key="1">
    <source>
        <dbReference type="SAM" id="MobiDB-lite"/>
    </source>
</evidence>